<comment type="similarity">
    <text evidence="1">Belongs to the orange carotenoid-binding protein family.</text>
</comment>
<feature type="domain" description="OCP N-terminal" evidence="2">
    <location>
        <begin position="6"/>
        <end position="150"/>
    </location>
</feature>
<keyword evidence="1" id="KW-0793">Thylakoid</keyword>
<accession>A0ABV0K0I9</accession>
<dbReference type="Proteomes" id="UP001482513">
    <property type="component" value="Unassembled WGS sequence"/>
</dbReference>
<evidence type="ECO:0000259" key="2">
    <source>
        <dbReference type="PROSITE" id="PS51773"/>
    </source>
</evidence>
<reference evidence="3 4" key="1">
    <citation type="submission" date="2022-04" db="EMBL/GenBank/DDBJ databases">
        <title>Positive selection, recombination, and allopatry shape intraspecific diversity of widespread and dominant cyanobacteria.</title>
        <authorList>
            <person name="Wei J."/>
            <person name="Shu W."/>
            <person name="Hu C."/>
        </authorList>
    </citation>
    <scope>NUCLEOTIDE SEQUENCE [LARGE SCALE GENOMIC DNA]</scope>
    <source>
        <strain evidence="3 4">DQ-A4</strain>
    </source>
</reference>
<proteinExistence type="inferred from homology"/>
<sequence>MTNSTLDAIKEPLKQFEAFDADTQLALLWYGYLDIKDQLNPNPDSKVEGMGQTLYDHIVVLSKEDQLQAQRDIANRADTDISKQYGALSPSSKLETWLLLAQGMESGEIINVPSDYSLPEHTQEFVDQIKALDFEQRITFTRDAVTGMGA</sequence>
<dbReference type="Gene3D" id="1.10.2090.10">
    <property type="entry name" value="Orange carotenoid-binding protein, N-terminal domain"/>
    <property type="match status" value="1"/>
</dbReference>
<evidence type="ECO:0000256" key="1">
    <source>
        <dbReference type="PROSITE-ProRule" id="PRU01109"/>
    </source>
</evidence>
<evidence type="ECO:0000313" key="4">
    <source>
        <dbReference type="Proteomes" id="UP001482513"/>
    </source>
</evidence>
<dbReference type="Pfam" id="PF09150">
    <property type="entry name" value="Carot_N"/>
    <property type="match status" value="1"/>
</dbReference>
<keyword evidence="1" id="KW-0605">Phycobilisome</keyword>
<gene>
    <name evidence="3" type="ORF">NC992_03965</name>
</gene>
<dbReference type="RefSeq" id="WP_190694494.1">
    <property type="nucleotide sequence ID" value="NZ_JAMPKX010000001.1"/>
</dbReference>
<name>A0ABV0K0I9_9CYAN</name>
<keyword evidence="1" id="KW-0042">Antenna complex</keyword>
<dbReference type="InterPro" id="IPR036917">
    <property type="entry name" value="Orange_carotenoid-bd_N_sf"/>
</dbReference>
<dbReference type="EMBL" id="JAMPKX010000001">
    <property type="protein sequence ID" value="MEP0946021.1"/>
    <property type="molecule type" value="Genomic_DNA"/>
</dbReference>
<dbReference type="PROSITE" id="PS51773">
    <property type="entry name" value="OCP_N"/>
    <property type="match status" value="1"/>
</dbReference>
<dbReference type="SUPFAM" id="SSF81930">
    <property type="entry name" value="Orange carotenoid protein, N-terminal domain"/>
    <property type="match status" value="1"/>
</dbReference>
<protein>
    <submittedName>
        <fullName evidence="3">Orange carotenoid protein</fullName>
    </submittedName>
</protein>
<comment type="caution">
    <text evidence="3">The sequence shown here is derived from an EMBL/GenBank/DDBJ whole genome shotgun (WGS) entry which is preliminary data.</text>
</comment>
<dbReference type="InterPro" id="IPR015233">
    <property type="entry name" value="Orange_carotenoid-bd_N"/>
</dbReference>
<keyword evidence="1" id="KW-0157">Chromophore</keyword>
<evidence type="ECO:0000313" key="3">
    <source>
        <dbReference type="EMBL" id="MEP0946021.1"/>
    </source>
</evidence>
<keyword evidence="1" id="KW-0472">Membrane</keyword>
<organism evidence="3 4">
    <name type="scientific">Leptolyngbya subtilissima DQ-A4</name>
    <dbReference type="NCBI Taxonomy" id="2933933"/>
    <lineage>
        <taxon>Bacteria</taxon>
        <taxon>Bacillati</taxon>
        <taxon>Cyanobacteriota</taxon>
        <taxon>Cyanophyceae</taxon>
        <taxon>Leptolyngbyales</taxon>
        <taxon>Leptolyngbyaceae</taxon>
        <taxon>Leptolyngbya group</taxon>
        <taxon>Leptolyngbya</taxon>
    </lineage>
</organism>
<keyword evidence="4" id="KW-1185">Reference proteome</keyword>